<sequence>MIKTLLDEKLNKKDLLLTGRVLHVCCAAHILNLIVQGGLKVIGDSISKVRDSVLFWIGSASRIERFEEAACLVHYYCNNKLAYDWPTRRNSTYLMLRTTIEYKEVFNKLNLTDTNYQSYPTEEQWSNAEDVSDKLKLFYLITEPFSGTQYLTSSQYFTKYWDDVHILMGVAAIFDPRYKMRLVEFFLPLIYGEEVSTKIQEVRPNCYDFFQDYKSKLSAPYDSLAYSSSEVTSFDQSDRLSSFDRFVTST</sequence>
<proteinExistence type="predicted"/>
<accession>A0AC58U2T3</accession>
<dbReference type="RefSeq" id="XP_075103799.1">
    <property type="nucleotide sequence ID" value="XM_075247698.1"/>
</dbReference>
<reference evidence="2" key="2">
    <citation type="submission" date="2025-08" db="UniProtKB">
        <authorList>
            <consortium name="RefSeq"/>
        </authorList>
    </citation>
    <scope>IDENTIFICATION</scope>
    <source>
        <tissue evidence="2">Leaf</tissue>
    </source>
</reference>
<dbReference type="Proteomes" id="UP000790787">
    <property type="component" value="Chromosome 24"/>
</dbReference>
<gene>
    <name evidence="2" type="primary">LOC142178361</name>
</gene>
<reference evidence="1" key="1">
    <citation type="journal article" date="2014" name="Nat. Commun.">
        <title>The tobacco genome sequence and its comparison with those of tomato and potato.</title>
        <authorList>
            <person name="Sierro N."/>
            <person name="Battey J.N."/>
            <person name="Ouadi S."/>
            <person name="Bakaher N."/>
            <person name="Bovet L."/>
            <person name="Willig A."/>
            <person name="Goepfert S."/>
            <person name="Peitsch M.C."/>
            <person name="Ivanov N.V."/>
        </authorList>
    </citation>
    <scope>NUCLEOTIDE SEQUENCE [LARGE SCALE GENOMIC DNA]</scope>
</reference>
<keyword evidence="1" id="KW-1185">Reference proteome</keyword>
<evidence type="ECO:0000313" key="2">
    <source>
        <dbReference type="RefSeq" id="XP_075103799.1"/>
    </source>
</evidence>
<organism evidence="1 2">
    <name type="scientific">Nicotiana tabacum</name>
    <name type="common">Common tobacco</name>
    <dbReference type="NCBI Taxonomy" id="4097"/>
    <lineage>
        <taxon>Eukaryota</taxon>
        <taxon>Viridiplantae</taxon>
        <taxon>Streptophyta</taxon>
        <taxon>Embryophyta</taxon>
        <taxon>Tracheophyta</taxon>
        <taxon>Spermatophyta</taxon>
        <taxon>Magnoliopsida</taxon>
        <taxon>eudicotyledons</taxon>
        <taxon>Gunneridae</taxon>
        <taxon>Pentapetalae</taxon>
        <taxon>asterids</taxon>
        <taxon>lamiids</taxon>
        <taxon>Solanales</taxon>
        <taxon>Solanaceae</taxon>
        <taxon>Nicotianoideae</taxon>
        <taxon>Nicotianeae</taxon>
        <taxon>Nicotiana</taxon>
    </lineage>
</organism>
<name>A0AC58U2T3_TOBAC</name>
<evidence type="ECO:0000313" key="1">
    <source>
        <dbReference type="Proteomes" id="UP000790787"/>
    </source>
</evidence>
<protein>
    <submittedName>
        <fullName evidence="2">Zinc finger BED domain-containing protein RICESLEEPER 2-like</fullName>
    </submittedName>
</protein>